<comment type="caution">
    <text evidence="2">The sequence shown here is derived from an EMBL/GenBank/DDBJ whole genome shotgun (WGS) entry which is preliminary data.</text>
</comment>
<protein>
    <submittedName>
        <fullName evidence="2">Uncharacterized protein</fullName>
    </submittedName>
</protein>
<organism evidence="2 3">
    <name type="scientific">Candidatus Woesebacteria bacterium RIFCSPHIGHO2_01_FULL_44_21</name>
    <dbReference type="NCBI Taxonomy" id="1802503"/>
    <lineage>
        <taxon>Bacteria</taxon>
        <taxon>Candidatus Woeseibacteriota</taxon>
    </lineage>
</organism>
<evidence type="ECO:0000256" key="1">
    <source>
        <dbReference type="SAM" id="Phobius"/>
    </source>
</evidence>
<accession>A0A1F7YZY8</accession>
<reference evidence="2 3" key="1">
    <citation type="journal article" date="2016" name="Nat. Commun.">
        <title>Thousands of microbial genomes shed light on interconnected biogeochemical processes in an aquifer system.</title>
        <authorList>
            <person name="Anantharaman K."/>
            <person name="Brown C.T."/>
            <person name="Hug L.A."/>
            <person name="Sharon I."/>
            <person name="Castelle C.J."/>
            <person name="Probst A.J."/>
            <person name="Thomas B.C."/>
            <person name="Singh A."/>
            <person name="Wilkins M.J."/>
            <person name="Karaoz U."/>
            <person name="Brodie E.L."/>
            <person name="Williams K.H."/>
            <person name="Hubbard S.S."/>
            <person name="Banfield J.F."/>
        </authorList>
    </citation>
    <scope>NUCLEOTIDE SEQUENCE [LARGE SCALE GENOMIC DNA]</scope>
</reference>
<name>A0A1F7YZY8_9BACT</name>
<keyword evidence="1" id="KW-0472">Membrane</keyword>
<dbReference type="AlphaFoldDB" id="A0A1F7YZY8"/>
<evidence type="ECO:0000313" key="3">
    <source>
        <dbReference type="Proteomes" id="UP000178870"/>
    </source>
</evidence>
<keyword evidence="1" id="KW-0812">Transmembrane</keyword>
<dbReference type="Proteomes" id="UP000178870">
    <property type="component" value="Unassembled WGS sequence"/>
</dbReference>
<dbReference type="EMBL" id="MGGP01000011">
    <property type="protein sequence ID" value="OGM32933.1"/>
    <property type="molecule type" value="Genomic_DNA"/>
</dbReference>
<sequence length="118" mass="14238">MGSVILPFILVPLLVYTYFWVNPLAFAVFLEGLTKYLIEIYLGYKEWKIEYETKKAYRRYTRASEKLAHDSGLTGELVKLYFDTYGENDRRTLKQQNREYYEARYKSLEETMRDMLLF</sequence>
<feature type="transmembrane region" description="Helical" evidence="1">
    <location>
        <begin position="6"/>
        <end position="30"/>
    </location>
</feature>
<evidence type="ECO:0000313" key="2">
    <source>
        <dbReference type="EMBL" id="OGM32933.1"/>
    </source>
</evidence>
<keyword evidence="1" id="KW-1133">Transmembrane helix</keyword>
<proteinExistence type="predicted"/>
<gene>
    <name evidence="2" type="ORF">A2803_05055</name>
</gene>